<dbReference type="AlphaFoldDB" id="A0AA35Q1B6"/>
<evidence type="ECO:0000313" key="2">
    <source>
        <dbReference type="EMBL" id="CAI6087900.1"/>
    </source>
</evidence>
<protein>
    <submittedName>
        <fullName evidence="2">Uncharacterized protein</fullName>
    </submittedName>
</protein>
<proteinExistence type="predicted"/>
<feature type="non-terminal residue" evidence="2">
    <location>
        <position position="1"/>
    </location>
</feature>
<comment type="caution">
    <text evidence="2">The sequence shown here is derived from an EMBL/GenBank/DDBJ whole genome shotgun (WGS) entry which is preliminary data.</text>
</comment>
<reference evidence="2" key="1">
    <citation type="submission" date="2023-01" db="EMBL/GenBank/DDBJ databases">
        <authorList>
            <person name="Piombo E."/>
        </authorList>
    </citation>
    <scope>NUCLEOTIDE SEQUENCE</scope>
</reference>
<gene>
    <name evidence="2" type="ORF">CCHLO57077_00018764</name>
</gene>
<accession>A0AA35Q1B6</accession>
<dbReference type="Proteomes" id="UP001160390">
    <property type="component" value="Unassembled WGS sequence"/>
</dbReference>
<evidence type="ECO:0000256" key="1">
    <source>
        <dbReference type="SAM" id="MobiDB-lite"/>
    </source>
</evidence>
<keyword evidence="3" id="KW-1185">Reference proteome</keyword>
<feature type="region of interest" description="Disordered" evidence="1">
    <location>
        <begin position="35"/>
        <end position="64"/>
    </location>
</feature>
<organism evidence="2 3">
    <name type="scientific">Clonostachys chloroleuca</name>
    <dbReference type="NCBI Taxonomy" id="1926264"/>
    <lineage>
        <taxon>Eukaryota</taxon>
        <taxon>Fungi</taxon>
        <taxon>Dikarya</taxon>
        <taxon>Ascomycota</taxon>
        <taxon>Pezizomycotina</taxon>
        <taxon>Sordariomycetes</taxon>
        <taxon>Hypocreomycetidae</taxon>
        <taxon>Hypocreales</taxon>
        <taxon>Bionectriaceae</taxon>
        <taxon>Clonostachys</taxon>
    </lineage>
</organism>
<name>A0AA35Q1B6_9HYPO</name>
<dbReference type="EMBL" id="CABFNP030000806">
    <property type="protein sequence ID" value="CAI6087900.1"/>
    <property type="molecule type" value="Genomic_DNA"/>
</dbReference>
<sequence>HPCHDDKCPPPPHHEKHPCHGDKCPPPCEGPHCPPPHKTTPHHGKPTPNPPCHGEKCPSPTGVAPPVKTPIIAGSEKVLPALGLGAIAGLAFFL</sequence>
<feature type="region of interest" description="Disordered" evidence="1">
    <location>
        <begin position="1"/>
        <end position="21"/>
    </location>
</feature>
<evidence type="ECO:0000313" key="3">
    <source>
        <dbReference type="Proteomes" id="UP001160390"/>
    </source>
</evidence>